<comment type="subcellular location">
    <subcellularLocation>
        <location evidence="1">Cell membrane</location>
        <topology evidence="1">Multi-pass membrane protein</topology>
    </subcellularLocation>
</comment>
<feature type="domain" description="ABC transmembrane type-1" evidence="9">
    <location>
        <begin position="20"/>
        <end position="303"/>
    </location>
</feature>
<evidence type="ECO:0000313" key="10">
    <source>
        <dbReference type="EMBL" id="PFG37799.1"/>
    </source>
</evidence>
<dbReference type="GO" id="GO:0016887">
    <property type="term" value="F:ATP hydrolysis activity"/>
    <property type="evidence" value="ECO:0007669"/>
    <property type="project" value="InterPro"/>
</dbReference>
<feature type="domain" description="ABC transporter" evidence="8">
    <location>
        <begin position="339"/>
        <end position="586"/>
    </location>
</feature>
<evidence type="ECO:0000256" key="3">
    <source>
        <dbReference type="ARBA" id="ARBA00022741"/>
    </source>
</evidence>
<dbReference type="InterPro" id="IPR003593">
    <property type="entry name" value="AAA+_ATPase"/>
</dbReference>
<gene>
    <name evidence="10" type="ORF">ATL41_2575</name>
</gene>
<dbReference type="PROSITE" id="PS50893">
    <property type="entry name" value="ABC_TRANSPORTER_2"/>
    <property type="match status" value="1"/>
</dbReference>
<dbReference type="AlphaFoldDB" id="A0A2A9EHQ5"/>
<feature type="transmembrane region" description="Helical" evidence="7">
    <location>
        <begin position="158"/>
        <end position="179"/>
    </location>
</feature>
<dbReference type="PANTHER" id="PTHR24221:SF590">
    <property type="entry name" value="COMPONENT LINKED WITH THE ASSEMBLY OF CYTOCHROME' TRANSPORT TRANSMEMBRANE ATP-BINDING PROTEIN ABC TRANSPORTER CYDD-RELATED"/>
    <property type="match status" value="1"/>
</dbReference>
<dbReference type="PANTHER" id="PTHR24221">
    <property type="entry name" value="ATP-BINDING CASSETTE SUB-FAMILY B"/>
    <property type="match status" value="1"/>
</dbReference>
<organism evidence="10 11">
    <name type="scientific">Flavimobilis soli</name>
    <dbReference type="NCBI Taxonomy" id="442709"/>
    <lineage>
        <taxon>Bacteria</taxon>
        <taxon>Bacillati</taxon>
        <taxon>Actinomycetota</taxon>
        <taxon>Actinomycetes</taxon>
        <taxon>Micrococcales</taxon>
        <taxon>Jonesiaceae</taxon>
        <taxon>Flavimobilis</taxon>
    </lineage>
</organism>
<keyword evidence="6 7" id="KW-0472">Membrane</keyword>
<evidence type="ECO:0000256" key="4">
    <source>
        <dbReference type="ARBA" id="ARBA00022840"/>
    </source>
</evidence>
<evidence type="ECO:0000259" key="9">
    <source>
        <dbReference type="PROSITE" id="PS50929"/>
    </source>
</evidence>
<proteinExistence type="predicted"/>
<dbReference type="PROSITE" id="PS50929">
    <property type="entry name" value="ABC_TM1F"/>
    <property type="match status" value="1"/>
</dbReference>
<evidence type="ECO:0000256" key="5">
    <source>
        <dbReference type="ARBA" id="ARBA00022989"/>
    </source>
</evidence>
<keyword evidence="4 10" id="KW-0067">ATP-binding</keyword>
<evidence type="ECO:0000256" key="7">
    <source>
        <dbReference type="SAM" id="Phobius"/>
    </source>
</evidence>
<dbReference type="GO" id="GO:0005886">
    <property type="term" value="C:plasma membrane"/>
    <property type="evidence" value="ECO:0007669"/>
    <property type="project" value="UniProtKB-SubCell"/>
</dbReference>
<feature type="transmembrane region" description="Helical" evidence="7">
    <location>
        <begin position="132"/>
        <end position="152"/>
    </location>
</feature>
<feature type="transmembrane region" description="Helical" evidence="7">
    <location>
        <begin position="240"/>
        <end position="268"/>
    </location>
</feature>
<dbReference type="GO" id="GO:0005524">
    <property type="term" value="F:ATP binding"/>
    <property type="evidence" value="ECO:0007669"/>
    <property type="project" value="UniProtKB-KW"/>
</dbReference>
<dbReference type="InterPro" id="IPR011527">
    <property type="entry name" value="ABC1_TM_dom"/>
</dbReference>
<dbReference type="NCBIfam" id="TIGR02857">
    <property type="entry name" value="CydD"/>
    <property type="match status" value="1"/>
</dbReference>
<dbReference type="Pfam" id="PF00005">
    <property type="entry name" value="ABC_tran"/>
    <property type="match status" value="1"/>
</dbReference>
<accession>A0A2A9EHQ5</accession>
<evidence type="ECO:0000256" key="2">
    <source>
        <dbReference type="ARBA" id="ARBA00022692"/>
    </source>
</evidence>
<reference evidence="10 11" key="1">
    <citation type="submission" date="2017-10" db="EMBL/GenBank/DDBJ databases">
        <title>Sequencing the genomes of 1000 actinobacteria strains.</title>
        <authorList>
            <person name="Klenk H.-P."/>
        </authorList>
    </citation>
    <scope>NUCLEOTIDE SEQUENCE [LARGE SCALE GENOMIC DNA]</scope>
    <source>
        <strain evidence="10 11">DSM 21574</strain>
    </source>
</reference>
<dbReference type="Proteomes" id="UP000221394">
    <property type="component" value="Unassembled WGS sequence"/>
</dbReference>
<keyword evidence="5 7" id="KW-1133">Transmembrane helix</keyword>
<comment type="caution">
    <text evidence="10">The sequence shown here is derived from an EMBL/GenBank/DDBJ whole genome shotgun (WGS) entry which is preliminary data.</text>
</comment>
<dbReference type="Gene3D" id="3.40.50.300">
    <property type="entry name" value="P-loop containing nucleotide triphosphate hydrolases"/>
    <property type="match status" value="1"/>
</dbReference>
<dbReference type="OrthoDB" id="3237158at2"/>
<name>A0A2A9EHQ5_9MICO</name>
<evidence type="ECO:0000313" key="11">
    <source>
        <dbReference type="Proteomes" id="UP000221394"/>
    </source>
</evidence>
<evidence type="ECO:0000256" key="1">
    <source>
        <dbReference type="ARBA" id="ARBA00004651"/>
    </source>
</evidence>
<evidence type="ECO:0000259" key="8">
    <source>
        <dbReference type="PROSITE" id="PS50893"/>
    </source>
</evidence>
<keyword evidence="3" id="KW-0547">Nucleotide-binding</keyword>
<protein>
    <submittedName>
        <fullName evidence="10">ATP-binding cassette subfamily C protein CydD</fullName>
    </submittedName>
</protein>
<dbReference type="SUPFAM" id="SSF52540">
    <property type="entry name" value="P-loop containing nucleoside triphosphate hydrolases"/>
    <property type="match status" value="1"/>
</dbReference>
<dbReference type="InterPro" id="IPR014216">
    <property type="entry name" value="ABC_transptr_CydD"/>
</dbReference>
<dbReference type="Gene3D" id="1.20.1560.10">
    <property type="entry name" value="ABC transporter type 1, transmembrane domain"/>
    <property type="match status" value="1"/>
</dbReference>
<dbReference type="GO" id="GO:0042883">
    <property type="term" value="P:cysteine transport"/>
    <property type="evidence" value="ECO:0007669"/>
    <property type="project" value="InterPro"/>
</dbReference>
<dbReference type="EMBL" id="PDJH01000001">
    <property type="protein sequence ID" value="PFG37799.1"/>
    <property type="molecule type" value="Genomic_DNA"/>
</dbReference>
<dbReference type="InterPro" id="IPR036640">
    <property type="entry name" value="ABC1_TM_sf"/>
</dbReference>
<dbReference type="CDD" id="cd18584">
    <property type="entry name" value="ABC_6TM_AarD_CydD"/>
    <property type="match status" value="1"/>
</dbReference>
<dbReference type="Pfam" id="PF00664">
    <property type="entry name" value="ABC_membrane"/>
    <property type="match status" value="1"/>
</dbReference>
<keyword evidence="2 7" id="KW-0812">Transmembrane</keyword>
<dbReference type="SMART" id="SM00382">
    <property type="entry name" value="AAA"/>
    <property type="match status" value="1"/>
</dbReference>
<dbReference type="InterPro" id="IPR027417">
    <property type="entry name" value="P-loop_NTPase"/>
</dbReference>
<sequence length="586" mass="61094">MKPLDPRLLRHARPARRYVLLTAATGVATTGLVVAQAILVAAILAPAVSDARPLADAWHLVAWLAAVVTVRAGVVHLQERFAHRAATRTIIDLRRQVVTAAVARGPRWLAGGEGPATVTLATRGLEDLEPYFVRYLPQLLLAATLTPATLAVVWWHDWVAGVIILATIPLVPIFMTLVGQLTQGVSDRRLATMQRLGSQVLDLVAGLPTLRALGREKGPAARVRALGDAHRRATMGTLRVAFLSGMVLELLTTLCVAVVAVSVGLRLVSGGFDLQTGLVVIVLAPEVFLPLRQVGLHFHASTDGLAAADAAFAVIESPEARPEHPGAADPFDGGTFAGVRLTGVSVRAPGRDVVAPDSLDLDVAPGRVVALVGPNGAGKSTAVLALLGLEPVDAGTIAVRTADPGGQVSETSLDDLDLAAWHRQVAWVPQRAVLTPGTVLDAVRGTTGPTEDTSAEHAPSPEVLDAARLTGLDRVVESLPAGWATRVGTGGVGLSLGQRQRVVLTRALVTAKPLVVLDEPTAHLDALSEQQVLDAVATMRAAGRAVLVVAHRAALVELADDVVEVSARALDPAADAVDDTGAEVTR</sequence>
<dbReference type="CDD" id="cd03228">
    <property type="entry name" value="ABCC_MRP_Like"/>
    <property type="match status" value="1"/>
</dbReference>
<evidence type="ECO:0000256" key="6">
    <source>
        <dbReference type="ARBA" id="ARBA00023136"/>
    </source>
</evidence>
<dbReference type="InterPro" id="IPR039421">
    <property type="entry name" value="Type_1_exporter"/>
</dbReference>
<keyword evidence="11" id="KW-1185">Reference proteome</keyword>
<dbReference type="RefSeq" id="WP_098458797.1">
    <property type="nucleotide sequence ID" value="NZ_PDJH01000001.1"/>
</dbReference>
<feature type="transmembrane region" description="Helical" evidence="7">
    <location>
        <begin position="20"/>
        <end position="45"/>
    </location>
</feature>
<dbReference type="InterPro" id="IPR003439">
    <property type="entry name" value="ABC_transporter-like_ATP-bd"/>
</dbReference>
<dbReference type="SUPFAM" id="SSF90123">
    <property type="entry name" value="ABC transporter transmembrane region"/>
    <property type="match status" value="1"/>
</dbReference>
<feature type="transmembrane region" description="Helical" evidence="7">
    <location>
        <begin position="57"/>
        <end position="74"/>
    </location>
</feature>
<dbReference type="GO" id="GO:0140359">
    <property type="term" value="F:ABC-type transporter activity"/>
    <property type="evidence" value="ECO:0007669"/>
    <property type="project" value="InterPro"/>
</dbReference>